<feature type="compositionally biased region" description="Low complexity" evidence="1">
    <location>
        <begin position="194"/>
        <end position="207"/>
    </location>
</feature>
<sequence>MALQHQQHQHQQHQQQQQQQRRGIRSRTVDTWLTLAGDFDAKRRVAGIYGVDFRVPEPSDAHRRTLRLLVEAASLKPRLVKKGGDIFDRVEQNPALDAYSTLNSATPVASQHYQRTSITPSHPYPDVLYTPTGDAFGSSFPSSRYTGFINMPTTTTYTSDSEFETGTERSVTPRADTDTEVELEEWIHSQNLAPSSPSSSTQSSKSPYQFRVPDLPTRLSQQQQNQQQQQQPYQSYQQQYQQQQQQQSREHQFSQYPKTRPRAPSAPSPLFFHSGNSNNSISLASGSGGTPQSPPQSVGSASGSTPSLSSSSSSTASSSLSSNASSSIHNNNSTSNNNNNPKRTRRGTESSLRSAYSTRRSPLGASEPNPSPNVPPVPRIPNINTGSILGRPRAKSTLVHGSHYHHQGIGMGMSMGIGNFASHSNMNPITNIGGGLTRGVGGGSLKVGPYGYRYPAHPPYPPPQPLVPISSGPASAPVLGTPHPQQLLQSSLGDTDPSASQVQTQIQSPWATSWVDNSNNNNSINNDNNSDNSNSNNSCREGLDGLEGLGVGFGVGMGVGDDEMGGWGRVSDPLPGFQRQRQQESGADVGVVPLSLPLSALNLDSRDHQQNQQPNVDSGDHHHQIYGYHQTIQADRGGLGVGGAGAGEDPGDISMSVQNLDRQSMQMDYIDTSPQPTAAVGDNDYSTARELEMAQPMSASGYYGAGTNMGAGTGTDTSADVDMTKYGSYNYSTPYSSVNTMQ</sequence>
<dbReference type="Proteomes" id="UP000217199">
    <property type="component" value="Unassembled WGS sequence"/>
</dbReference>
<comment type="caution">
    <text evidence="2">The sequence shown here is derived from an EMBL/GenBank/DDBJ whole genome shotgun (WGS) entry which is preliminary data.</text>
</comment>
<keyword evidence="3" id="KW-1185">Reference proteome</keyword>
<dbReference type="EMBL" id="NBII01000001">
    <property type="protein sequence ID" value="PAV22997.1"/>
    <property type="molecule type" value="Genomic_DNA"/>
</dbReference>
<evidence type="ECO:0000313" key="3">
    <source>
        <dbReference type="Proteomes" id="UP000217199"/>
    </source>
</evidence>
<evidence type="ECO:0000256" key="1">
    <source>
        <dbReference type="SAM" id="MobiDB-lite"/>
    </source>
</evidence>
<dbReference type="GO" id="GO:0004402">
    <property type="term" value="F:histone acetyltransferase activity"/>
    <property type="evidence" value="ECO:0007669"/>
    <property type="project" value="TreeGrafter"/>
</dbReference>
<feature type="compositionally biased region" description="Low complexity" evidence="1">
    <location>
        <begin position="220"/>
        <end position="247"/>
    </location>
</feature>
<feature type="compositionally biased region" description="Polar residues" evidence="1">
    <location>
        <begin position="483"/>
        <end position="515"/>
    </location>
</feature>
<evidence type="ECO:0000313" key="2">
    <source>
        <dbReference type="EMBL" id="PAV22997.1"/>
    </source>
</evidence>
<name>A0A286UTU7_9AGAM</name>
<reference evidence="2 3" key="1">
    <citation type="journal article" date="2017" name="Mol. Ecol.">
        <title>Comparative and population genomic landscape of Phellinus noxius: A hypervariable fungus causing root rot in trees.</title>
        <authorList>
            <person name="Chung C.L."/>
            <person name="Lee T.J."/>
            <person name="Akiba M."/>
            <person name="Lee H.H."/>
            <person name="Kuo T.H."/>
            <person name="Liu D."/>
            <person name="Ke H.M."/>
            <person name="Yokoi T."/>
            <person name="Roa M.B."/>
            <person name="Lu M.J."/>
            <person name="Chang Y.Y."/>
            <person name="Ann P.J."/>
            <person name="Tsai J.N."/>
            <person name="Chen C.Y."/>
            <person name="Tzean S.S."/>
            <person name="Ota Y."/>
            <person name="Hattori T."/>
            <person name="Sahashi N."/>
            <person name="Liou R.F."/>
            <person name="Kikuchi T."/>
            <person name="Tsai I.J."/>
        </authorList>
    </citation>
    <scope>NUCLEOTIDE SEQUENCE [LARGE SCALE GENOMIC DNA]</scope>
    <source>
        <strain evidence="2 3">FFPRI411160</strain>
    </source>
</reference>
<feature type="region of interest" description="Disordered" evidence="1">
    <location>
        <begin position="463"/>
        <end position="541"/>
    </location>
</feature>
<feature type="compositionally biased region" description="Low complexity" evidence="1">
    <location>
        <begin position="300"/>
        <end position="340"/>
    </location>
</feature>
<feature type="region of interest" description="Disordered" evidence="1">
    <location>
        <begin position="155"/>
        <end position="176"/>
    </location>
</feature>
<organism evidence="2 3">
    <name type="scientific">Pyrrhoderma noxium</name>
    <dbReference type="NCBI Taxonomy" id="2282107"/>
    <lineage>
        <taxon>Eukaryota</taxon>
        <taxon>Fungi</taxon>
        <taxon>Dikarya</taxon>
        <taxon>Basidiomycota</taxon>
        <taxon>Agaricomycotina</taxon>
        <taxon>Agaricomycetes</taxon>
        <taxon>Hymenochaetales</taxon>
        <taxon>Hymenochaetaceae</taxon>
        <taxon>Pyrrhoderma</taxon>
    </lineage>
</organism>
<gene>
    <name evidence="2" type="ORF">PNOK_0006400</name>
</gene>
<dbReference type="PANTHER" id="PTHR20916">
    <property type="entry name" value="CYSTEINE AND GLYCINE-RICH PROTEIN 2 BINDING PROTEIN"/>
    <property type="match status" value="1"/>
</dbReference>
<dbReference type="AlphaFoldDB" id="A0A286UTU7"/>
<protein>
    <submittedName>
        <fullName evidence="2">Uncharacterized protein</fullName>
    </submittedName>
</protein>
<accession>A0A286UTU7</accession>
<feature type="compositionally biased region" description="Low complexity" evidence="1">
    <location>
        <begin position="516"/>
        <end position="538"/>
    </location>
</feature>
<feature type="compositionally biased region" description="Pro residues" evidence="1">
    <location>
        <begin position="369"/>
        <end position="379"/>
    </location>
</feature>
<feature type="region of interest" description="Disordered" evidence="1">
    <location>
        <begin position="189"/>
        <end position="389"/>
    </location>
</feature>
<dbReference type="InParanoid" id="A0A286UTU7"/>
<feature type="compositionally biased region" description="Polar residues" evidence="1">
    <location>
        <begin position="349"/>
        <end position="360"/>
    </location>
</feature>
<feature type="region of interest" description="Disordered" evidence="1">
    <location>
        <begin position="1"/>
        <end position="25"/>
    </location>
</feature>
<dbReference type="PANTHER" id="PTHR20916:SF26">
    <property type="entry name" value="CYSTEINE-RICH PROTEIN 2-BINDING PROTEIN"/>
    <property type="match status" value="1"/>
</dbReference>
<dbReference type="OrthoDB" id="10593610at2759"/>
<proteinExistence type="predicted"/>
<feature type="compositionally biased region" description="Polar residues" evidence="1">
    <location>
        <begin position="274"/>
        <end position="285"/>
    </location>
</feature>